<feature type="domain" description="HTH luxR-type" evidence="1">
    <location>
        <begin position="2"/>
        <end position="40"/>
    </location>
</feature>
<organism evidence="2">
    <name type="scientific">Vibrio genomosp. F6</name>
    <dbReference type="NCBI Taxonomy" id="723172"/>
    <lineage>
        <taxon>Bacteria</taxon>
        <taxon>Pseudomonadati</taxon>
        <taxon>Pseudomonadota</taxon>
        <taxon>Gammaproteobacteria</taxon>
        <taxon>Vibrionales</taxon>
        <taxon>Vibrionaceae</taxon>
        <taxon>Vibrio</taxon>
    </lineage>
</organism>
<dbReference type="GO" id="GO:0003677">
    <property type="term" value="F:DNA binding"/>
    <property type="evidence" value="ECO:0007669"/>
    <property type="project" value="InterPro"/>
</dbReference>
<protein>
    <recommendedName>
        <fullName evidence="1">HTH luxR-type domain-containing protein</fullName>
    </recommendedName>
</protein>
<accession>A0A0H3ZLX6</accession>
<name>A0A0H3ZLX6_9VIBR</name>
<dbReference type="InterPro" id="IPR016032">
    <property type="entry name" value="Sig_transdc_resp-reg_C-effctor"/>
</dbReference>
<dbReference type="Gene3D" id="1.10.10.10">
    <property type="entry name" value="Winged helix-like DNA-binding domain superfamily/Winged helix DNA-binding domain"/>
    <property type="match status" value="1"/>
</dbReference>
<dbReference type="InterPro" id="IPR000792">
    <property type="entry name" value="Tscrpt_reg_LuxR_C"/>
</dbReference>
<evidence type="ECO:0000259" key="1">
    <source>
        <dbReference type="Pfam" id="PF00196"/>
    </source>
</evidence>
<dbReference type="InterPro" id="IPR036388">
    <property type="entry name" value="WH-like_DNA-bd_sf"/>
</dbReference>
<dbReference type="EMBL" id="KP795523">
    <property type="protein sequence ID" value="AKN37120.1"/>
    <property type="molecule type" value="Genomic_DNA"/>
</dbReference>
<dbReference type="Pfam" id="PF00196">
    <property type="entry name" value="GerE"/>
    <property type="match status" value="1"/>
</dbReference>
<dbReference type="SUPFAM" id="SSF46894">
    <property type="entry name" value="C-terminal effector domain of the bipartite response regulators"/>
    <property type="match status" value="1"/>
</dbReference>
<dbReference type="GO" id="GO:0006355">
    <property type="term" value="P:regulation of DNA-templated transcription"/>
    <property type="evidence" value="ECO:0007669"/>
    <property type="project" value="InterPro"/>
</dbReference>
<proteinExistence type="predicted"/>
<reference evidence="2" key="1">
    <citation type="journal article" date="2015" name="MBio">
        <title>Eco-Evolutionary Dynamics of Episomes among Ecologically Cohesive Bacterial Populations.</title>
        <authorList>
            <person name="Xue H."/>
            <person name="Cordero O.X."/>
            <person name="Camas F.M."/>
            <person name="Trimble W."/>
            <person name="Meyer F."/>
            <person name="Guglielmini J."/>
            <person name="Rocha E.P."/>
            <person name="Polz M.F."/>
        </authorList>
    </citation>
    <scope>NUCLEOTIDE SEQUENCE</scope>
    <source>
        <strain evidence="2">FF_146</strain>
    </source>
</reference>
<evidence type="ECO:0000313" key="2">
    <source>
        <dbReference type="EMBL" id="AKN37120.1"/>
    </source>
</evidence>
<dbReference type="AlphaFoldDB" id="A0A0H3ZLX6"/>
<sequence length="60" mass="6808">MYAFGAPQKQLSVQLGISSDTVKEHLLSIRRKLGCQNTLEIRYVYLSRVMNLIVLKVATL</sequence>